<dbReference type="Pfam" id="PF17001">
    <property type="entry name" value="T3SS_basalb_I"/>
    <property type="match status" value="1"/>
</dbReference>
<dbReference type="HOGENOM" id="CLU_1862368_0_0_6"/>
<dbReference type="GO" id="GO:0030254">
    <property type="term" value="P:protein secretion by the type III secretion system"/>
    <property type="evidence" value="ECO:0007669"/>
    <property type="project" value="InterPro"/>
</dbReference>
<dbReference type="AlphaFoldDB" id="Q2SH68"/>
<dbReference type="InterPro" id="IPR012670">
    <property type="entry name" value="T3SS_YscI/HrpB"/>
</dbReference>
<sequence length="137" mass="14840">MDPINIQYSLNFLNSDQLAAPELTADPAALERFQQSLQPQPDASAHSTSDGSPVILGVEASENTLGDKVLQGMQSVKSGYDQQMEAMQLTLNSADPLNMSDMLKLQMDLAQLTLQGELISKTVSKSTQNLDTLLKSQ</sequence>
<dbReference type="KEGG" id="hch:HCH_03246"/>
<dbReference type="EMBL" id="CP000155">
    <property type="protein sequence ID" value="ABC30006.1"/>
    <property type="molecule type" value="Genomic_DNA"/>
</dbReference>
<name>Q2SH68_HAHCH</name>
<dbReference type="RefSeq" id="WP_011397075.1">
    <property type="nucleotide sequence ID" value="NC_007645.1"/>
</dbReference>
<evidence type="ECO:0000313" key="1">
    <source>
        <dbReference type="EMBL" id="ABC30006.1"/>
    </source>
</evidence>
<organism evidence="1 2">
    <name type="scientific">Hahella chejuensis (strain KCTC 2396)</name>
    <dbReference type="NCBI Taxonomy" id="349521"/>
    <lineage>
        <taxon>Bacteria</taxon>
        <taxon>Pseudomonadati</taxon>
        <taxon>Pseudomonadota</taxon>
        <taxon>Gammaproteobacteria</taxon>
        <taxon>Oceanospirillales</taxon>
        <taxon>Hahellaceae</taxon>
        <taxon>Hahella</taxon>
    </lineage>
</organism>
<dbReference type="Proteomes" id="UP000000238">
    <property type="component" value="Chromosome"/>
</dbReference>
<proteinExistence type="predicted"/>
<accession>Q2SH68</accession>
<protein>
    <recommendedName>
        <fullName evidence="3">EscI/YscI/HrpB family type III secretion system inner rod protein</fullName>
    </recommendedName>
</protein>
<dbReference type="STRING" id="349521.HCH_03246"/>
<dbReference type="eggNOG" id="ENOG5033B98">
    <property type="taxonomic scope" value="Bacteria"/>
</dbReference>
<evidence type="ECO:0000313" key="2">
    <source>
        <dbReference type="Proteomes" id="UP000000238"/>
    </source>
</evidence>
<evidence type="ECO:0008006" key="3">
    <source>
        <dbReference type="Google" id="ProtNLM"/>
    </source>
</evidence>
<keyword evidence="2" id="KW-1185">Reference proteome</keyword>
<gene>
    <name evidence="1" type="ordered locus">HCH_03246</name>
</gene>
<reference evidence="1 2" key="1">
    <citation type="journal article" date="2005" name="Nucleic Acids Res.">
        <title>Genomic blueprint of Hahella chejuensis, a marine microbe producing an algicidal agent.</title>
        <authorList>
            <person name="Jeong H."/>
            <person name="Yim J.H."/>
            <person name="Lee C."/>
            <person name="Choi S.-H."/>
            <person name="Park Y.K."/>
            <person name="Yoon S.H."/>
            <person name="Hur C.-G."/>
            <person name="Kang H.-Y."/>
            <person name="Kim D."/>
            <person name="Lee H.H."/>
            <person name="Park K.H."/>
            <person name="Park S.-H."/>
            <person name="Park H.-S."/>
            <person name="Lee H.K."/>
            <person name="Oh T.K."/>
            <person name="Kim J.F."/>
        </authorList>
    </citation>
    <scope>NUCLEOTIDE SEQUENCE [LARGE SCALE GENOMIC DNA]</scope>
    <source>
        <strain evidence="1 2">KCTC 2396</strain>
    </source>
</reference>
<dbReference type="NCBIfam" id="TIGR02497">
    <property type="entry name" value="yscI_hrpB_dom"/>
    <property type="match status" value="1"/>
</dbReference>
<dbReference type="OrthoDB" id="6195289at2"/>